<name>A0A1M6DSX8_9FLAO</name>
<feature type="compositionally biased region" description="Polar residues" evidence="1">
    <location>
        <begin position="21"/>
        <end position="30"/>
    </location>
</feature>
<dbReference type="EMBL" id="FQYX01000005">
    <property type="protein sequence ID" value="SHI76239.1"/>
    <property type="molecule type" value="Genomic_DNA"/>
</dbReference>
<evidence type="ECO:0000313" key="2">
    <source>
        <dbReference type="EMBL" id="SHI76239.1"/>
    </source>
</evidence>
<keyword evidence="3" id="KW-1185">Reference proteome</keyword>
<evidence type="ECO:0000313" key="3">
    <source>
        <dbReference type="Proteomes" id="UP000184231"/>
    </source>
</evidence>
<sequence>MTCNDIQQTLNFLVFSGMQDENNSSEAVSTSKKEIQSAKKPRSKSTISKATKKDSIQLNLFD</sequence>
<gene>
    <name evidence="2" type="ORF">SAMN04487911_105122</name>
</gene>
<dbReference type="RefSeq" id="WP_072763540.1">
    <property type="nucleotide sequence ID" value="NZ_FQYX01000005.1"/>
</dbReference>
<evidence type="ECO:0000256" key="1">
    <source>
        <dbReference type="SAM" id="MobiDB-lite"/>
    </source>
</evidence>
<dbReference type="STRING" id="558155.SAMN04487911_105122"/>
<protein>
    <submittedName>
        <fullName evidence="2">Uncharacterized protein</fullName>
    </submittedName>
</protein>
<feature type="region of interest" description="Disordered" evidence="1">
    <location>
        <begin position="21"/>
        <end position="52"/>
    </location>
</feature>
<proteinExistence type="predicted"/>
<reference evidence="2 3" key="1">
    <citation type="submission" date="2016-11" db="EMBL/GenBank/DDBJ databases">
        <authorList>
            <person name="Jaros S."/>
            <person name="Januszkiewicz K."/>
            <person name="Wedrychowicz H."/>
        </authorList>
    </citation>
    <scope>NUCLEOTIDE SEQUENCE [LARGE SCALE GENOMIC DNA]</scope>
    <source>
        <strain evidence="2 3">CGMCC 1.8863</strain>
    </source>
</reference>
<organism evidence="2 3">
    <name type="scientific">Arenibacter nanhaiticus</name>
    <dbReference type="NCBI Taxonomy" id="558155"/>
    <lineage>
        <taxon>Bacteria</taxon>
        <taxon>Pseudomonadati</taxon>
        <taxon>Bacteroidota</taxon>
        <taxon>Flavobacteriia</taxon>
        <taxon>Flavobacteriales</taxon>
        <taxon>Flavobacteriaceae</taxon>
        <taxon>Arenibacter</taxon>
    </lineage>
</organism>
<accession>A0A1M6DSX8</accession>
<dbReference type="Proteomes" id="UP000184231">
    <property type="component" value="Unassembled WGS sequence"/>
</dbReference>
<dbReference type="AlphaFoldDB" id="A0A1M6DSX8"/>